<protein>
    <recommendedName>
        <fullName evidence="4">Recombination endonuclease VII</fullName>
    </recommendedName>
</protein>
<dbReference type="InterPro" id="IPR004211">
    <property type="entry name" value="Endonuclease_7"/>
</dbReference>
<evidence type="ECO:0000313" key="2">
    <source>
        <dbReference type="EMBL" id="GII22591.1"/>
    </source>
</evidence>
<dbReference type="Gene3D" id="3.40.1800.10">
    <property type="entry name" value="His-Me finger endonucleases"/>
    <property type="match status" value="1"/>
</dbReference>
<evidence type="ECO:0008006" key="4">
    <source>
        <dbReference type="Google" id="ProtNLM"/>
    </source>
</evidence>
<sequence length="344" mass="38130">MPADRFAACPTTPTAVRAGSRAYRADGQVAAPWVKTSYPVGRLLRVGIEDLPVHRREALLWRYALDLDYDGVDDLVREAADIPCRWDWGPDAIAEECVAVVGDDGRYHLVVNGEPQCAVERERGDPAGAVRHGQWCYWWTDGARYRVQAPPGSWGPDGLICGEQGHLDVSWLVTLTDAVADPALVPVRRRCVDTTARGHWPGYQGSDTPLGRQRAQLAAALGPRCHACRLRPGTDVDHDHFTGLVRGLLCEHCNSHVDKCVHVSGCPWADYLNDPPAAYLRLRYAKPERVGRDMQTAARIEYLGFDPLYRGVASRRPRFPVRQLPPPARADGIDMSTVEEAPLF</sequence>
<feature type="region of interest" description="Disordered" evidence="1">
    <location>
        <begin position="323"/>
        <end position="344"/>
    </location>
</feature>
<evidence type="ECO:0000313" key="3">
    <source>
        <dbReference type="Proteomes" id="UP000599074"/>
    </source>
</evidence>
<dbReference type="Proteomes" id="UP000599074">
    <property type="component" value="Unassembled WGS sequence"/>
</dbReference>
<dbReference type="Pfam" id="PF02945">
    <property type="entry name" value="Endonuclease_7"/>
    <property type="match status" value="1"/>
</dbReference>
<proteinExistence type="predicted"/>
<organism evidence="2 3">
    <name type="scientific">Planosporangium mesophilum</name>
    <dbReference type="NCBI Taxonomy" id="689768"/>
    <lineage>
        <taxon>Bacteria</taxon>
        <taxon>Bacillati</taxon>
        <taxon>Actinomycetota</taxon>
        <taxon>Actinomycetes</taxon>
        <taxon>Micromonosporales</taxon>
        <taxon>Micromonosporaceae</taxon>
        <taxon>Planosporangium</taxon>
    </lineage>
</organism>
<dbReference type="EMBL" id="BOON01000018">
    <property type="protein sequence ID" value="GII22591.1"/>
    <property type="molecule type" value="Genomic_DNA"/>
</dbReference>
<gene>
    <name evidence="2" type="ORF">Pme01_21880</name>
</gene>
<dbReference type="AlphaFoldDB" id="A0A8J3TBS1"/>
<dbReference type="SUPFAM" id="SSF54060">
    <property type="entry name" value="His-Me finger endonucleases"/>
    <property type="match status" value="1"/>
</dbReference>
<keyword evidence="3" id="KW-1185">Reference proteome</keyword>
<reference evidence="2" key="1">
    <citation type="submission" date="2021-01" db="EMBL/GenBank/DDBJ databases">
        <title>Whole genome shotgun sequence of Planosporangium mesophilum NBRC 109066.</title>
        <authorList>
            <person name="Komaki H."/>
            <person name="Tamura T."/>
        </authorList>
    </citation>
    <scope>NUCLEOTIDE SEQUENCE</scope>
    <source>
        <strain evidence="2">NBRC 109066</strain>
    </source>
</reference>
<name>A0A8J3TBS1_9ACTN</name>
<accession>A0A8J3TBS1</accession>
<dbReference type="InterPro" id="IPR038563">
    <property type="entry name" value="Endonuclease_7_sf"/>
</dbReference>
<dbReference type="InterPro" id="IPR044925">
    <property type="entry name" value="His-Me_finger_sf"/>
</dbReference>
<comment type="caution">
    <text evidence="2">The sequence shown here is derived from an EMBL/GenBank/DDBJ whole genome shotgun (WGS) entry which is preliminary data.</text>
</comment>
<evidence type="ECO:0000256" key="1">
    <source>
        <dbReference type="SAM" id="MobiDB-lite"/>
    </source>
</evidence>